<dbReference type="OrthoDB" id="10051210at2759"/>
<dbReference type="AlphaFoldDB" id="A0A183ATL3"/>
<evidence type="ECO:0000256" key="1">
    <source>
        <dbReference type="SAM" id="MobiDB-lite"/>
    </source>
</evidence>
<evidence type="ECO:0000313" key="2">
    <source>
        <dbReference type="EMBL" id="VDP86838.1"/>
    </source>
</evidence>
<evidence type="ECO:0000313" key="3">
    <source>
        <dbReference type="Proteomes" id="UP000272942"/>
    </source>
</evidence>
<dbReference type="PANTHER" id="PTHR47331">
    <property type="entry name" value="PHD-TYPE DOMAIN-CONTAINING PROTEIN"/>
    <property type="match status" value="1"/>
</dbReference>
<dbReference type="Proteomes" id="UP000272942">
    <property type="component" value="Unassembled WGS sequence"/>
</dbReference>
<proteinExistence type="predicted"/>
<sequence>MEKDRSAPRFSSWTNGDLSQPPTEYRMAVHLSGAASSPSCATFAPNRAITDQASDYDEDVIRDAKRSFYVDDA</sequence>
<accession>A0A183ATL3</accession>
<gene>
    <name evidence="2" type="ORF">ECPE_LOCUS10298</name>
</gene>
<reference evidence="2 3" key="2">
    <citation type="submission" date="2018-11" db="EMBL/GenBank/DDBJ databases">
        <authorList>
            <consortium name="Pathogen Informatics"/>
        </authorList>
    </citation>
    <scope>NUCLEOTIDE SEQUENCE [LARGE SCALE GENOMIC DNA]</scope>
    <source>
        <strain evidence="2 3">Egypt</strain>
    </source>
</reference>
<feature type="compositionally biased region" description="Polar residues" evidence="1">
    <location>
        <begin position="9"/>
        <end position="22"/>
    </location>
</feature>
<protein>
    <submittedName>
        <fullName evidence="2 4">Uncharacterized protein</fullName>
    </submittedName>
</protein>
<dbReference type="WBParaSite" id="ECPE_0001033001-mRNA-1">
    <property type="protein sequence ID" value="ECPE_0001033001-mRNA-1"/>
    <property type="gene ID" value="ECPE_0001033001"/>
</dbReference>
<feature type="region of interest" description="Disordered" evidence="1">
    <location>
        <begin position="1"/>
        <end position="22"/>
    </location>
</feature>
<keyword evidence="3" id="KW-1185">Reference proteome</keyword>
<evidence type="ECO:0000313" key="4">
    <source>
        <dbReference type="WBParaSite" id="ECPE_0001033001-mRNA-1"/>
    </source>
</evidence>
<name>A0A183ATL3_9TREM</name>
<organism evidence="4">
    <name type="scientific">Echinostoma caproni</name>
    <dbReference type="NCBI Taxonomy" id="27848"/>
    <lineage>
        <taxon>Eukaryota</taxon>
        <taxon>Metazoa</taxon>
        <taxon>Spiralia</taxon>
        <taxon>Lophotrochozoa</taxon>
        <taxon>Platyhelminthes</taxon>
        <taxon>Trematoda</taxon>
        <taxon>Digenea</taxon>
        <taxon>Plagiorchiida</taxon>
        <taxon>Echinostomata</taxon>
        <taxon>Echinostomatoidea</taxon>
        <taxon>Echinostomatidae</taxon>
        <taxon>Echinostoma</taxon>
    </lineage>
</organism>
<dbReference type="EMBL" id="UZAN01048851">
    <property type="protein sequence ID" value="VDP86838.1"/>
    <property type="molecule type" value="Genomic_DNA"/>
</dbReference>
<reference evidence="4" key="1">
    <citation type="submission" date="2016-06" db="UniProtKB">
        <authorList>
            <consortium name="WormBaseParasite"/>
        </authorList>
    </citation>
    <scope>IDENTIFICATION</scope>
</reference>